<protein>
    <submittedName>
        <fullName evidence="7">LysE family translocator</fullName>
    </submittedName>
</protein>
<keyword evidence="2" id="KW-1003">Cell membrane</keyword>
<feature type="transmembrane region" description="Helical" evidence="6">
    <location>
        <begin position="150"/>
        <end position="172"/>
    </location>
</feature>
<evidence type="ECO:0000256" key="1">
    <source>
        <dbReference type="ARBA" id="ARBA00004651"/>
    </source>
</evidence>
<evidence type="ECO:0000313" key="7">
    <source>
        <dbReference type="EMBL" id="MFC3053068.1"/>
    </source>
</evidence>
<proteinExistence type="predicted"/>
<keyword evidence="5 6" id="KW-0472">Membrane</keyword>
<feature type="transmembrane region" description="Helical" evidence="6">
    <location>
        <begin position="75"/>
        <end position="93"/>
    </location>
</feature>
<accession>A0ABV7D7U3</accession>
<gene>
    <name evidence="7" type="ORF">ACFOKA_14225</name>
</gene>
<feature type="transmembrane region" description="Helical" evidence="6">
    <location>
        <begin position="6"/>
        <end position="29"/>
    </location>
</feature>
<evidence type="ECO:0000313" key="8">
    <source>
        <dbReference type="Proteomes" id="UP001595444"/>
    </source>
</evidence>
<organism evidence="7 8">
    <name type="scientific">Kordiimonas pumila</name>
    <dbReference type="NCBI Taxonomy" id="2161677"/>
    <lineage>
        <taxon>Bacteria</taxon>
        <taxon>Pseudomonadati</taxon>
        <taxon>Pseudomonadota</taxon>
        <taxon>Alphaproteobacteria</taxon>
        <taxon>Kordiimonadales</taxon>
        <taxon>Kordiimonadaceae</taxon>
        <taxon>Kordiimonas</taxon>
    </lineage>
</organism>
<dbReference type="PANTHER" id="PTHR30086:SF20">
    <property type="entry name" value="ARGININE EXPORTER PROTEIN ARGO-RELATED"/>
    <property type="match status" value="1"/>
</dbReference>
<comment type="caution">
    <text evidence="7">The sequence shown here is derived from an EMBL/GenBank/DDBJ whole genome shotgun (WGS) entry which is preliminary data.</text>
</comment>
<dbReference type="Pfam" id="PF01810">
    <property type="entry name" value="LysE"/>
    <property type="match status" value="1"/>
</dbReference>
<keyword evidence="4 6" id="KW-1133">Transmembrane helix</keyword>
<name>A0ABV7D7U3_9PROT</name>
<evidence type="ECO:0000256" key="3">
    <source>
        <dbReference type="ARBA" id="ARBA00022692"/>
    </source>
</evidence>
<evidence type="ECO:0000256" key="2">
    <source>
        <dbReference type="ARBA" id="ARBA00022475"/>
    </source>
</evidence>
<feature type="transmembrane region" description="Helical" evidence="6">
    <location>
        <begin position="114"/>
        <end position="138"/>
    </location>
</feature>
<dbReference type="Proteomes" id="UP001595444">
    <property type="component" value="Unassembled WGS sequence"/>
</dbReference>
<dbReference type="InterPro" id="IPR001123">
    <property type="entry name" value="LeuE-type"/>
</dbReference>
<keyword evidence="8" id="KW-1185">Reference proteome</keyword>
<sequence length="210" mass="22201">MSQSISYALWGLSFGILLSVPVGPVNIICLRRALFGRSFDAFLLGLGAALGDAFYAALAAFGMHAVFQLIEAHDTSLKLIGGCIMIVFAWRIWTSHPHLSESPETGELVKGMAGTFLMTVTNPGVFLGFVGLYGLAGIGSLTEADGLHAGATPLVAGVFVGAGLWWGLLALLTKSFRDKINDRLLEILNHISASLIGLFALITLLSALIL</sequence>
<evidence type="ECO:0000256" key="4">
    <source>
        <dbReference type="ARBA" id="ARBA00022989"/>
    </source>
</evidence>
<dbReference type="EMBL" id="JBHRSL010000010">
    <property type="protein sequence ID" value="MFC3053068.1"/>
    <property type="molecule type" value="Genomic_DNA"/>
</dbReference>
<dbReference type="RefSeq" id="WP_194213197.1">
    <property type="nucleotide sequence ID" value="NZ_CP061205.1"/>
</dbReference>
<evidence type="ECO:0000256" key="5">
    <source>
        <dbReference type="ARBA" id="ARBA00023136"/>
    </source>
</evidence>
<feature type="transmembrane region" description="Helical" evidence="6">
    <location>
        <begin position="41"/>
        <end position="63"/>
    </location>
</feature>
<feature type="transmembrane region" description="Helical" evidence="6">
    <location>
        <begin position="184"/>
        <end position="209"/>
    </location>
</feature>
<reference evidence="8" key="1">
    <citation type="journal article" date="2019" name="Int. J. Syst. Evol. Microbiol.">
        <title>The Global Catalogue of Microorganisms (GCM) 10K type strain sequencing project: providing services to taxonomists for standard genome sequencing and annotation.</title>
        <authorList>
            <consortium name="The Broad Institute Genomics Platform"/>
            <consortium name="The Broad Institute Genome Sequencing Center for Infectious Disease"/>
            <person name="Wu L."/>
            <person name="Ma J."/>
        </authorList>
    </citation>
    <scope>NUCLEOTIDE SEQUENCE [LARGE SCALE GENOMIC DNA]</scope>
    <source>
        <strain evidence="8">KCTC 62164</strain>
    </source>
</reference>
<dbReference type="PANTHER" id="PTHR30086">
    <property type="entry name" value="ARGININE EXPORTER PROTEIN ARGO"/>
    <property type="match status" value="1"/>
</dbReference>
<keyword evidence="3 6" id="KW-0812">Transmembrane</keyword>
<comment type="subcellular location">
    <subcellularLocation>
        <location evidence="1">Cell membrane</location>
        <topology evidence="1">Multi-pass membrane protein</topology>
    </subcellularLocation>
</comment>
<evidence type="ECO:0000256" key="6">
    <source>
        <dbReference type="SAM" id="Phobius"/>
    </source>
</evidence>